<dbReference type="Proteomes" id="UP000663845">
    <property type="component" value="Unassembled WGS sequence"/>
</dbReference>
<dbReference type="EMBL" id="CAJNOG010000183">
    <property type="protein sequence ID" value="CAF1050113.1"/>
    <property type="molecule type" value="Genomic_DNA"/>
</dbReference>
<dbReference type="InterPro" id="IPR016024">
    <property type="entry name" value="ARM-type_fold"/>
</dbReference>
<dbReference type="Pfam" id="PF13646">
    <property type="entry name" value="HEAT_2"/>
    <property type="match status" value="1"/>
</dbReference>
<dbReference type="Gene3D" id="1.25.10.10">
    <property type="entry name" value="Leucine-rich Repeat Variant"/>
    <property type="match status" value="3"/>
</dbReference>
<dbReference type="Proteomes" id="UP000663844">
    <property type="component" value="Unassembled WGS sequence"/>
</dbReference>
<dbReference type="GO" id="GO:0016491">
    <property type="term" value="F:oxidoreductase activity"/>
    <property type="evidence" value="ECO:0007669"/>
    <property type="project" value="TreeGrafter"/>
</dbReference>
<dbReference type="PANTHER" id="PTHR12697:SF5">
    <property type="entry name" value="DEOXYHYPUSINE HYDROXYLASE"/>
    <property type="match status" value="1"/>
</dbReference>
<protein>
    <submittedName>
        <fullName evidence="2">Uncharacterized protein</fullName>
    </submittedName>
</protein>
<reference evidence="2" key="1">
    <citation type="submission" date="2021-02" db="EMBL/GenBank/DDBJ databases">
        <authorList>
            <person name="Nowell W R."/>
        </authorList>
    </citation>
    <scope>NUCLEOTIDE SEQUENCE</scope>
</reference>
<evidence type="ECO:0000313" key="2">
    <source>
        <dbReference type="EMBL" id="CAF4020430.1"/>
    </source>
</evidence>
<dbReference type="SMART" id="SM00567">
    <property type="entry name" value="EZ_HEAT"/>
    <property type="match status" value="4"/>
</dbReference>
<sequence length="347" mass="37616">MQDTNSIVRSQACKALGQIGEKAATNDVIAALMTAMQDTNSIVRSQACKALGQIGEKAATKEVIAALMTALRDSDDGVIFEACVAVGEMGEKAATKEVIAALETELIDADWNFKIKAYEVLGRMGEKVATSDVTVALVNMLGDANDCIRQKAYEALCRVIEKEITNDIIVLLADALKNTIARRRACEALSRIGGKAATISVINGLLCIDDDDAYRGLGKILISAPSLCQIDSNTVVKLFDFWSRREWDVRDIPVEKIMEAYKRTKIAKWCPIIALHSFRTACGVTIVGQKVVVYGNSNPIAFEMPSCKLSDDLADVFANQSGLASYPRTSSRNAVLPFKSLFSCVLC</sequence>
<evidence type="ECO:0000313" key="1">
    <source>
        <dbReference type="EMBL" id="CAF1050113.1"/>
    </source>
</evidence>
<dbReference type="PANTHER" id="PTHR12697">
    <property type="entry name" value="PBS LYASE HEAT-LIKE PROTEIN"/>
    <property type="match status" value="1"/>
</dbReference>
<dbReference type="AlphaFoldDB" id="A0A819PTG3"/>
<dbReference type="EMBL" id="CAJOAZ010003644">
    <property type="protein sequence ID" value="CAF4020430.1"/>
    <property type="molecule type" value="Genomic_DNA"/>
</dbReference>
<dbReference type="InterPro" id="IPR011989">
    <property type="entry name" value="ARM-like"/>
</dbReference>
<proteinExistence type="predicted"/>
<dbReference type="InterPro" id="IPR004155">
    <property type="entry name" value="PBS_lyase_HEAT"/>
</dbReference>
<accession>A0A819PTG3</accession>
<gene>
    <name evidence="1" type="ORF">JYZ213_LOCUS18631</name>
    <name evidence="2" type="ORF">OXD698_LOCUS30663</name>
</gene>
<dbReference type="SUPFAM" id="SSF48371">
    <property type="entry name" value="ARM repeat"/>
    <property type="match status" value="1"/>
</dbReference>
<organism evidence="2 3">
    <name type="scientific">Adineta steineri</name>
    <dbReference type="NCBI Taxonomy" id="433720"/>
    <lineage>
        <taxon>Eukaryota</taxon>
        <taxon>Metazoa</taxon>
        <taxon>Spiralia</taxon>
        <taxon>Gnathifera</taxon>
        <taxon>Rotifera</taxon>
        <taxon>Eurotatoria</taxon>
        <taxon>Bdelloidea</taxon>
        <taxon>Adinetida</taxon>
        <taxon>Adinetidae</taxon>
        <taxon>Adineta</taxon>
    </lineage>
</organism>
<name>A0A819PTG3_9BILA</name>
<comment type="caution">
    <text evidence="2">The sequence shown here is derived from an EMBL/GenBank/DDBJ whole genome shotgun (WGS) entry which is preliminary data.</text>
</comment>
<evidence type="ECO:0000313" key="3">
    <source>
        <dbReference type="Proteomes" id="UP000663844"/>
    </source>
</evidence>